<keyword evidence="6 8" id="KW-0472">Membrane</keyword>
<name>A0A660KUJ9_9BACL</name>
<evidence type="ECO:0000256" key="4">
    <source>
        <dbReference type="ARBA" id="ARBA00022692"/>
    </source>
</evidence>
<evidence type="ECO:0000313" key="11">
    <source>
        <dbReference type="Proteomes" id="UP000267019"/>
    </source>
</evidence>
<keyword evidence="4 8" id="KW-0812">Transmembrane</keyword>
<feature type="transmembrane region" description="Helical" evidence="8">
    <location>
        <begin position="30"/>
        <end position="49"/>
    </location>
</feature>
<feature type="compositionally biased region" description="Basic and acidic residues" evidence="7">
    <location>
        <begin position="298"/>
        <end position="308"/>
    </location>
</feature>
<evidence type="ECO:0000256" key="6">
    <source>
        <dbReference type="ARBA" id="ARBA00023136"/>
    </source>
</evidence>
<feature type="transmembrane region" description="Helical" evidence="8">
    <location>
        <begin position="275"/>
        <end position="294"/>
    </location>
</feature>
<keyword evidence="3" id="KW-1003">Cell membrane</keyword>
<reference evidence="10 11" key="1">
    <citation type="submission" date="2018-10" db="EMBL/GenBank/DDBJ databases">
        <title>Genomic Encyclopedia of Type Strains, Phase IV (KMG-IV): sequencing the most valuable type-strain genomes for metagenomic binning, comparative biology and taxonomic classification.</title>
        <authorList>
            <person name="Goeker M."/>
        </authorList>
    </citation>
    <scope>NUCLEOTIDE SEQUENCE [LARGE SCALE GENOMIC DNA]</scope>
    <source>
        <strain evidence="10 11">DSM 22653</strain>
    </source>
</reference>
<dbReference type="InterPro" id="IPR000620">
    <property type="entry name" value="EamA_dom"/>
</dbReference>
<dbReference type="EMBL" id="RBIJ01000006">
    <property type="protein sequence ID" value="RKQ83585.1"/>
    <property type="molecule type" value="Genomic_DNA"/>
</dbReference>
<dbReference type="PANTHER" id="PTHR42920">
    <property type="entry name" value="OS03G0707200 PROTEIN-RELATED"/>
    <property type="match status" value="1"/>
</dbReference>
<dbReference type="AlphaFoldDB" id="A0A660KUJ9"/>
<feature type="transmembrane region" description="Helical" evidence="8">
    <location>
        <begin position="181"/>
        <end position="202"/>
    </location>
</feature>
<evidence type="ECO:0000256" key="2">
    <source>
        <dbReference type="ARBA" id="ARBA00007362"/>
    </source>
</evidence>
<dbReference type="InterPro" id="IPR051258">
    <property type="entry name" value="Diverse_Substrate_Transporter"/>
</dbReference>
<comment type="similarity">
    <text evidence="2">Belongs to the EamA transporter family.</text>
</comment>
<feature type="domain" description="EamA" evidence="9">
    <location>
        <begin position="152"/>
        <end position="292"/>
    </location>
</feature>
<keyword evidence="5 8" id="KW-1133">Transmembrane helix</keyword>
<feature type="transmembrane region" description="Helical" evidence="8">
    <location>
        <begin position="61"/>
        <end position="83"/>
    </location>
</feature>
<proteinExistence type="inferred from homology"/>
<feature type="transmembrane region" description="Helical" evidence="8">
    <location>
        <begin position="95"/>
        <end position="114"/>
    </location>
</feature>
<dbReference type="RefSeq" id="WP_121444854.1">
    <property type="nucleotide sequence ID" value="NZ_RBIJ01000006.1"/>
</dbReference>
<sequence length="319" mass="34031">MNEILLVGVSFVWGTTFVLVKDALPVLPPFAFLAVRFALAFVFFLPLCLQERMRGRAPVRFADLLLGFRLGLGAWLFLGYALQTVGLQHTTAAKAGFLTGLSVILVPLLGRLLGRNALRKRDLLSVAAALLGLYFLTGTDAAASAGAASESWGDFFVVLCALFFAVQIVETDRLVRQSPPTVLATFQILAVAVYSVPLSLLWEADALTTLGSRILAPPVLLALAVTSFFATTFAFWAQTHAQRRVPTSHVALIFALEPVFAALAGVLWAGEPFTLSMGVGSALIFGGILLTSLLPRSRSPEPEGEGMRGAEAPPSAESK</sequence>
<keyword evidence="11" id="KW-1185">Reference proteome</keyword>
<protein>
    <submittedName>
        <fullName evidence="10">Threonine/homoserine efflux transporter RhtA</fullName>
    </submittedName>
</protein>
<gene>
    <name evidence="10" type="ORF">C7438_1614</name>
</gene>
<dbReference type="Pfam" id="PF00892">
    <property type="entry name" value="EamA"/>
    <property type="match status" value="2"/>
</dbReference>
<evidence type="ECO:0000313" key="10">
    <source>
        <dbReference type="EMBL" id="RKQ83585.1"/>
    </source>
</evidence>
<evidence type="ECO:0000256" key="8">
    <source>
        <dbReference type="SAM" id="Phobius"/>
    </source>
</evidence>
<dbReference type="OrthoDB" id="9804865at2"/>
<dbReference type="PANTHER" id="PTHR42920:SF5">
    <property type="entry name" value="EAMA DOMAIN-CONTAINING PROTEIN"/>
    <property type="match status" value="1"/>
</dbReference>
<evidence type="ECO:0000256" key="5">
    <source>
        <dbReference type="ARBA" id="ARBA00022989"/>
    </source>
</evidence>
<feature type="transmembrane region" description="Helical" evidence="8">
    <location>
        <begin position="214"/>
        <end position="237"/>
    </location>
</feature>
<evidence type="ECO:0000256" key="1">
    <source>
        <dbReference type="ARBA" id="ARBA00004651"/>
    </source>
</evidence>
<evidence type="ECO:0000256" key="3">
    <source>
        <dbReference type="ARBA" id="ARBA00022475"/>
    </source>
</evidence>
<feature type="domain" description="EamA" evidence="9">
    <location>
        <begin position="4"/>
        <end position="137"/>
    </location>
</feature>
<dbReference type="SUPFAM" id="SSF103481">
    <property type="entry name" value="Multidrug resistance efflux transporter EmrE"/>
    <property type="match status" value="2"/>
</dbReference>
<feature type="transmembrane region" description="Helical" evidence="8">
    <location>
        <begin position="151"/>
        <end position="169"/>
    </location>
</feature>
<dbReference type="Gene3D" id="1.10.3730.20">
    <property type="match status" value="1"/>
</dbReference>
<evidence type="ECO:0000259" key="9">
    <source>
        <dbReference type="Pfam" id="PF00892"/>
    </source>
</evidence>
<dbReference type="GO" id="GO:0005886">
    <property type="term" value="C:plasma membrane"/>
    <property type="evidence" value="ECO:0007669"/>
    <property type="project" value="UniProtKB-SubCell"/>
</dbReference>
<dbReference type="Proteomes" id="UP000267019">
    <property type="component" value="Unassembled WGS sequence"/>
</dbReference>
<dbReference type="InterPro" id="IPR037185">
    <property type="entry name" value="EmrE-like"/>
</dbReference>
<organism evidence="10 11">
    <name type="scientific">Brockia lithotrophica</name>
    <dbReference type="NCBI Taxonomy" id="933949"/>
    <lineage>
        <taxon>Bacteria</taxon>
        <taxon>Bacillati</taxon>
        <taxon>Bacillota</taxon>
        <taxon>Bacilli</taxon>
        <taxon>Bacillales</taxon>
        <taxon>Bacillales Family X. Incertae Sedis</taxon>
        <taxon>Brockia</taxon>
    </lineage>
</organism>
<comment type="caution">
    <text evidence="10">The sequence shown here is derived from an EMBL/GenBank/DDBJ whole genome shotgun (WGS) entry which is preliminary data.</text>
</comment>
<comment type="subcellular location">
    <subcellularLocation>
        <location evidence="1">Cell membrane</location>
        <topology evidence="1">Multi-pass membrane protein</topology>
    </subcellularLocation>
</comment>
<feature type="transmembrane region" description="Helical" evidence="8">
    <location>
        <begin position="249"/>
        <end position="269"/>
    </location>
</feature>
<feature type="transmembrane region" description="Helical" evidence="8">
    <location>
        <begin position="126"/>
        <end position="145"/>
    </location>
</feature>
<feature type="region of interest" description="Disordered" evidence="7">
    <location>
        <begin position="297"/>
        <end position="319"/>
    </location>
</feature>
<evidence type="ECO:0000256" key="7">
    <source>
        <dbReference type="SAM" id="MobiDB-lite"/>
    </source>
</evidence>
<accession>A0A660KUJ9</accession>